<dbReference type="OrthoDB" id="2579959at2"/>
<reference evidence="1 2" key="1">
    <citation type="submission" date="2019-07" db="EMBL/GenBank/DDBJ databases">
        <title>R&amp;d 2014.</title>
        <authorList>
            <person name="Klenk H.-P."/>
        </authorList>
    </citation>
    <scope>NUCLEOTIDE SEQUENCE [LARGE SCALE GENOMIC DNA]</scope>
    <source>
        <strain evidence="1 2">DSM 45764</strain>
    </source>
</reference>
<protein>
    <recommendedName>
        <fullName evidence="3">Pentapeptide repeat protein</fullName>
    </recommendedName>
</protein>
<dbReference type="AlphaFoldDB" id="A0A562IM18"/>
<accession>A0A562IM18</accession>
<name>A0A562IM18_9ACTN</name>
<sequence>MDRDGTTRLTYAELQAGVRPDDDVTIEGGGVVRGADLSGWTVSWLRFADSTSALDRVLPRQLKRGRPGHEIPQFIDCDFSGLACPALDPGIARFVQCRFEDVDVRLTLGTTSAHFENCVFSGRWEGTFDARRDARDPARLAVIRGNDFTGCREMGLQGGVDRTANTFDPSLHLPLWRGDPKWARIREVAAEDTYLHNVVTSIEGQGPFDLAQDWAVLHRDLVDDDLWARLQQVTAA</sequence>
<organism evidence="1 2">
    <name type="scientific">Modestobacter roseus</name>
    <dbReference type="NCBI Taxonomy" id="1181884"/>
    <lineage>
        <taxon>Bacteria</taxon>
        <taxon>Bacillati</taxon>
        <taxon>Actinomycetota</taxon>
        <taxon>Actinomycetes</taxon>
        <taxon>Geodermatophilales</taxon>
        <taxon>Geodermatophilaceae</taxon>
        <taxon>Modestobacter</taxon>
    </lineage>
</organism>
<gene>
    <name evidence="1" type="ORF">JD78_00448</name>
</gene>
<evidence type="ECO:0000313" key="2">
    <source>
        <dbReference type="Proteomes" id="UP000321490"/>
    </source>
</evidence>
<evidence type="ECO:0008006" key="3">
    <source>
        <dbReference type="Google" id="ProtNLM"/>
    </source>
</evidence>
<dbReference type="RefSeq" id="WP_153361739.1">
    <property type="nucleotide sequence ID" value="NZ_ML762515.1"/>
</dbReference>
<dbReference type="EMBL" id="VLKF01000001">
    <property type="protein sequence ID" value="TWH71948.1"/>
    <property type="molecule type" value="Genomic_DNA"/>
</dbReference>
<keyword evidence="2" id="KW-1185">Reference proteome</keyword>
<evidence type="ECO:0000313" key="1">
    <source>
        <dbReference type="EMBL" id="TWH71948.1"/>
    </source>
</evidence>
<dbReference type="Proteomes" id="UP000321490">
    <property type="component" value="Unassembled WGS sequence"/>
</dbReference>
<proteinExistence type="predicted"/>
<comment type="caution">
    <text evidence="1">The sequence shown here is derived from an EMBL/GenBank/DDBJ whole genome shotgun (WGS) entry which is preliminary data.</text>
</comment>